<evidence type="ECO:0000313" key="2">
    <source>
        <dbReference type="Proteomes" id="UP001156669"/>
    </source>
</evidence>
<dbReference type="Proteomes" id="UP001156669">
    <property type="component" value="Unassembled WGS sequence"/>
</dbReference>
<comment type="caution">
    <text evidence="1">The sequence shown here is derived from an EMBL/GenBank/DDBJ whole genome shotgun (WGS) entry which is preliminary data.</text>
</comment>
<gene>
    <name evidence="1" type="ORF">GCM10007906_13370</name>
</gene>
<name>A0ABQ5Y3R9_9VIBR</name>
<protein>
    <submittedName>
        <fullName evidence="1">Uncharacterized protein</fullName>
    </submittedName>
</protein>
<sequence>MHQETQIEKRFFIKTMHDKVQKEMRKMNRPYLIGRTHSFAFPFSGAKYEEFVKKSDRDQIVLRARKFASSSWPCSVLIDSG</sequence>
<proteinExistence type="predicted"/>
<reference evidence="2" key="1">
    <citation type="journal article" date="2019" name="Int. J. Syst. Evol. Microbiol.">
        <title>The Global Catalogue of Microorganisms (GCM) 10K type strain sequencing project: providing services to taxonomists for standard genome sequencing and annotation.</title>
        <authorList>
            <consortium name="The Broad Institute Genomics Platform"/>
            <consortium name="The Broad Institute Genome Sequencing Center for Infectious Disease"/>
            <person name="Wu L."/>
            <person name="Ma J."/>
        </authorList>
    </citation>
    <scope>NUCLEOTIDE SEQUENCE [LARGE SCALE GENOMIC DNA]</scope>
    <source>
        <strain evidence="2">NBRC 110633</strain>
    </source>
</reference>
<organism evidence="1 2">
    <name type="scientific">Vibrio hyugaensis</name>
    <dbReference type="NCBI Taxonomy" id="1534743"/>
    <lineage>
        <taxon>Bacteria</taxon>
        <taxon>Pseudomonadati</taxon>
        <taxon>Pseudomonadota</taxon>
        <taxon>Gammaproteobacteria</taxon>
        <taxon>Vibrionales</taxon>
        <taxon>Vibrionaceae</taxon>
        <taxon>Vibrio</taxon>
    </lineage>
</organism>
<dbReference type="EMBL" id="BSOE01000018">
    <property type="protein sequence ID" value="GLR03750.1"/>
    <property type="molecule type" value="Genomic_DNA"/>
</dbReference>
<evidence type="ECO:0000313" key="1">
    <source>
        <dbReference type="EMBL" id="GLR03750.1"/>
    </source>
</evidence>
<accession>A0ABQ5Y3R9</accession>
<keyword evidence="2" id="KW-1185">Reference proteome</keyword>